<proteinExistence type="predicted"/>
<dbReference type="AlphaFoldDB" id="A0A6J7XUS5"/>
<keyword evidence="2" id="KW-0378">Hydrolase</keyword>
<evidence type="ECO:0000259" key="3">
    <source>
        <dbReference type="Pfam" id="PF08797"/>
    </source>
</evidence>
<dbReference type="GO" id="GO:0003676">
    <property type="term" value="F:nucleic acid binding"/>
    <property type="evidence" value="ECO:0007669"/>
    <property type="project" value="InterPro"/>
</dbReference>
<protein>
    <submittedName>
        <fullName evidence="5">Unannotated protein</fullName>
    </submittedName>
</protein>
<evidence type="ECO:0000256" key="2">
    <source>
        <dbReference type="ARBA" id="ARBA00022801"/>
    </source>
</evidence>
<keyword evidence="1" id="KW-0479">Metal-binding</keyword>
<dbReference type="EMBL" id="CAFBSF010000079">
    <property type="protein sequence ID" value="CAB5241080.1"/>
    <property type="molecule type" value="Genomic_DNA"/>
</dbReference>
<dbReference type="GO" id="GO:0016818">
    <property type="term" value="F:hydrolase activity, acting on acid anhydrides, in phosphorus-containing anhydrides"/>
    <property type="evidence" value="ECO:0007669"/>
    <property type="project" value="InterPro"/>
</dbReference>
<organism evidence="5">
    <name type="scientific">freshwater metagenome</name>
    <dbReference type="NCBI Taxonomy" id="449393"/>
    <lineage>
        <taxon>unclassified sequences</taxon>
        <taxon>metagenomes</taxon>
        <taxon>ecological metagenomes</taxon>
    </lineage>
</organism>
<evidence type="ECO:0000313" key="4">
    <source>
        <dbReference type="EMBL" id="CAB4831988.1"/>
    </source>
</evidence>
<dbReference type="EMBL" id="CAFABG010000097">
    <property type="protein sequence ID" value="CAB4831988.1"/>
    <property type="molecule type" value="Genomic_DNA"/>
</dbReference>
<dbReference type="GO" id="GO:0008270">
    <property type="term" value="F:zinc ion binding"/>
    <property type="evidence" value="ECO:0007669"/>
    <property type="project" value="InterPro"/>
</dbReference>
<dbReference type="InterPro" id="IPR014905">
    <property type="entry name" value="HIRAN"/>
</dbReference>
<dbReference type="Gene3D" id="3.30.70.2330">
    <property type="match status" value="1"/>
</dbReference>
<sequence length="325" mass="36288">MGLLKKLFGAASAQSSPSEIEVVILDGDDDLDVVGESYRQDALWKIVGGKTSERIRKEAIGYLVPEPNNEYDPNAIGVWIQGLQVGFIVKELAREIIDDLHRLMDSNPGNYIGLRGVVAGGGERDDGPGMLGVFLEFPAAQFGLATRNSPKSDSGSFTMSTGQTDAFVTDAQDDTYDLSWMNKLSGDPSKRIVGLKDVLEKNLEPISRHFAYSQLEEIYYQYKEVFPDALKQYDELADKHHAELETTIRAAMINKWGKLPNLVVHKKSAIRHAKYKEFDKALAWAEKGLEVYGSDAFKEEWTLDLQKRVVTLKARIEKLKSSKKG</sequence>
<dbReference type="Pfam" id="PF08797">
    <property type="entry name" value="HIRAN"/>
    <property type="match status" value="1"/>
</dbReference>
<accession>A0A6J7XUS5</accession>
<evidence type="ECO:0000256" key="1">
    <source>
        <dbReference type="ARBA" id="ARBA00022723"/>
    </source>
</evidence>
<evidence type="ECO:0000313" key="5">
    <source>
        <dbReference type="EMBL" id="CAB5241080.1"/>
    </source>
</evidence>
<gene>
    <name evidence="4" type="ORF">UFOPK3181_01037</name>
    <name evidence="5" type="ORF">UFOPK3520_00951</name>
</gene>
<name>A0A6J7XUS5_9ZZZZ</name>
<feature type="domain" description="HIRAN" evidence="3">
    <location>
        <begin position="52"/>
        <end position="107"/>
    </location>
</feature>
<reference evidence="5" key="1">
    <citation type="submission" date="2020-05" db="EMBL/GenBank/DDBJ databases">
        <authorList>
            <person name="Chiriac C."/>
            <person name="Salcher M."/>
            <person name="Ghai R."/>
            <person name="Kavagutti S V."/>
        </authorList>
    </citation>
    <scope>NUCLEOTIDE SEQUENCE</scope>
</reference>